<keyword evidence="2" id="KW-1185">Reference proteome</keyword>
<accession>A0A7K3WCK6</accession>
<dbReference type="EMBL" id="JAAGWK010000010">
    <property type="protein sequence ID" value="NEL54211.1"/>
    <property type="molecule type" value="Genomic_DNA"/>
</dbReference>
<evidence type="ECO:0008006" key="3">
    <source>
        <dbReference type="Google" id="ProtNLM"/>
    </source>
</evidence>
<proteinExistence type="predicted"/>
<protein>
    <recommendedName>
        <fullName evidence="3">GIY-YIG domain-containing protein</fullName>
    </recommendedName>
</protein>
<name>A0A7K3WCK6_9ACTN</name>
<organism evidence="1 2">
    <name type="scientific">Goekera deserti</name>
    <dbReference type="NCBI Taxonomy" id="2497753"/>
    <lineage>
        <taxon>Bacteria</taxon>
        <taxon>Bacillati</taxon>
        <taxon>Actinomycetota</taxon>
        <taxon>Actinomycetes</taxon>
        <taxon>Geodermatophilales</taxon>
        <taxon>Geodermatophilaceae</taxon>
        <taxon>Goekera</taxon>
    </lineage>
</organism>
<gene>
    <name evidence="1" type="ORF">G1H19_09385</name>
</gene>
<evidence type="ECO:0000313" key="1">
    <source>
        <dbReference type="EMBL" id="NEL54211.1"/>
    </source>
</evidence>
<evidence type="ECO:0000313" key="2">
    <source>
        <dbReference type="Proteomes" id="UP000470470"/>
    </source>
</evidence>
<dbReference type="AlphaFoldDB" id="A0A7K3WCK6"/>
<dbReference type="RefSeq" id="WP_152730928.1">
    <property type="nucleotide sequence ID" value="NZ_JAABOZ010000004.1"/>
</dbReference>
<sequence length="328" mass="36663">MAHDLSKHFVYLYRDPIDNRIRYVGLATLQARAKYQRPEAHRRCQPEKCNVRRWLDDLAELGRTPNIEVINCDSEAQAKAIEAALISALWVPQDAPAEARLLNKIKGCGSRFRPLGLPLALEDRAHRSPVSRAALGGLGPALVVNISSKSFHEVDQASDKTFKTLERPGAVLASRTDEKLVLERYTGWWMIGTQLERWRDGDEEPPRLLVAVTGHTERKWIWAASRIDIPKLLTTEPEDGGYYRIPVLLRTSAVVDPLTGMPSVTIAPTLDARELRGRRVVPRDFGPRVTGRGRAFGSYTSQFFDYVPASGCKPVDEPAPTPLELQPA</sequence>
<dbReference type="Proteomes" id="UP000470470">
    <property type="component" value="Unassembled WGS sequence"/>
</dbReference>
<comment type="caution">
    <text evidence="1">The sequence shown here is derived from an EMBL/GenBank/DDBJ whole genome shotgun (WGS) entry which is preliminary data.</text>
</comment>
<reference evidence="1 2" key="1">
    <citation type="submission" date="2020-02" db="EMBL/GenBank/DDBJ databases">
        <title>The whole genome sequence of CPCC 205119.</title>
        <authorList>
            <person name="Jiang Z."/>
        </authorList>
    </citation>
    <scope>NUCLEOTIDE SEQUENCE [LARGE SCALE GENOMIC DNA]</scope>
    <source>
        <strain evidence="1 2">CPCC 205119</strain>
    </source>
</reference>